<proteinExistence type="inferred from homology"/>
<name>A0A8C5A2F7_GADMO</name>
<feature type="region of interest" description="Disordered" evidence="12">
    <location>
        <begin position="208"/>
        <end position="269"/>
    </location>
</feature>
<evidence type="ECO:0000256" key="12">
    <source>
        <dbReference type="SAM" id="MobiDB-lite"/>
    </source>
</evidence>
<evidence type="ECO:0000256" key="9">
    <source>
        <dbReference type="ARBA" id="ARBA00023136"/>
    </source>
</evidence>
<evidence type="ECO:0000313" key="14">
    <source>
        <dbReference type="Proteomes" id="UP000694546"/>
    </source>
</evidence>
<organism evidence="13 14">
    <name type="scientific">Gadus morhua</name>
    <name type="common">Atlantic cod</name>
    <dbReference type="NCBI Taxonomy" id="8049"/>
    <lineage>
        <taxon>Eukaryota</taxon>
        <taxon>Metazoa</taxon>
        <taxon>Chordata</taxon>
        <taxon>Craniata</taxon>
        <taxon>Vertebrata</taxon>
        <taxon>Euteleostomi</taxon>
        <taxon>Actinopterygii</taxon>
        <taxon>Neopterygii</taxon>
        <taxon>Teleostei</taxon>
        <taxon>Neoteleostei</taxon>
        <taxon>Acanthomorphata</taxon>
        <taxon>Zeiogadaria</taxon>
        <taxon>Gadariae</taxon>
        <taxon>Gadiformes</taxon>
        <taxon>Gadoidei</taxon>
        <taxon>Gadidae</taxon>
        <taxon>Gadus</taxon>
    </lineage>
</organism>
<keyword evidence="6" id="KW-0999">Mitochondrion inner membrane</keyword>
<keyword evidence="8" id="KW-0496">Mitochondrion</keyword>
<dbReference type="InterPro" id="IPR018108">
    <property type="entry name" value="MCP_transmembrane"/>
</dbReference>
<feature type="repeat" description="Solcar" evidence="10">
    <location>
        <begin position="4"/>
        <end position="108"/>
    </location>
</feature>
<evidence type="ECO:0000256" key="2">
    <source>
        <dbReference type="ARBA" id="ARBA00006375"/>
    </source>
</evidence>
<dbReference type="PANTHER" id="PTHR45829:SF2">
    <property type="entry name" value="SOLUTE CARRIER FAMILY 25 MEMBER 36"/>
    <property type="match status" value="1"/>
</dbReference>
<dbReference type="GO" id="GO:0015218">
    <property type="term" value="F:pyrimidine nucleotide transmembrane transporter activity"/>
    <property type="evidence" value="ECO:0007669"/>
    <property type="project" value="InterPro"/>
</dbReference>
<dbReference type="Proteomes" id="UP000694546">
    <property type="component" value="Chromosome 8"/>
</dbReference>
<comment type="similarity">
    <text evidence="2 11">Belongs to the mitochondrial carrier (TC 2.A.29) family.</text>
</comment>
<accession>A0A8C5A2F7</accession>
<dbReference type="GO" id="GO:1990519">
    <property type="term" value="P:pyrimidine nucleotide import into mitochondrion"/>
    <property type="evidence" value="ECO:0007669"/>
    <property type="project" value="TreeGrafter"/>
</dbReference>
<dbReference type="Ensembl" id="ENSGMOT00000049727.1">
    <property type="protein sequence ID" value="ENSGMOP00000025624.1"/>
    <property type="gene ID" value="ENSGMOG00000023978.1"/>
</dbReference>
<keyword evidence="14" id="KW-1185">Reference proteome</keyword>
<dbReference type="GeneTree" id="ENSGT00940000154369"/>
<keyword evidence="4 10" id="KW-0812">Transmembrane</keyword>
<evidence type="ECO:0000313" key="13">
    <source>
        <dbReference type="Ensembl" id="ENSGMOP00000025624.1"/>
    </source>
</evidence>
<dbReference type="FunFam" id="1.50.40.10:FF:000074">
    <property type="entry name" value="Solute carrier family 25 member 36"/>
    <property type="match status" value="1"/>
</dbReference>
<evidence type="ECO:0000256" key="11">
    <source>
        <dbReference type="RuleBase" id="RU000488"/>
    </source>
</evidence>
<dbReference type="SUPFAM" id="SSF103506">
    <property type="entry name" value="Mitochondrial carrier"/>
    <property type="match status" value="1"/>
</dbReference>
<comment type="subcellular location">
    <subcellularLocation>
        <location evidence="1">Mitochondrion inner membrane</location>
        <topology evidence="1">Multi-pass membrane protein</topology>
    </subcellularLocation>
</comment>
<sequence>MSQRDTLVHLFAGGCGGTVGAILTCPLEVVKTRLQSSHVTFYISDVQLSTVNGASVARMSPPGPIHCLKLILEREGPRSLFRGLGPNLVGVAPSRVHRHYCHQSDLADQDTPAAGCQKPGRAPHERLRVRAAGVPGGRPARLLPRHVGLLRRHLGDGHPLRHLREHQAAPAAVQGPGQHGRRGGDGQGRLRLCRHDAGRRHLQDLRHLVSLPTRGDPDAATRGGHQVPLLLPDPDPGAAGGGLPRAVPRPHHTPRQADPQHGHHDGHLRTGRLPAAQLAAFPSWRLSDTGSSQQLFSGQK</sequence>
<gene>
    <name evidence="13" type="primary">LOC115548869</name>
</gene>
<feature type="compositionally biased region" description="Basic and acidic residues" evidence="12">
    <location>
        <begin position="258"/>
        <end position="268"/>
    </location>
</feature>
<dbReference type="PANTHER" id="PTHR45829">
    <property type="entry name" value="MITOCHONDRIAL CARRIER PROTEIN RIM2"/>
    <property type="match status" value="1"/>
</dbReference>
<evidence type="ECO:0000256" key="3">
    <source>
        <dbReference type="ARBA" id="ARBA00022448"/>
    </source>
</evidence>
<feature type="region of interest" description="Disordered" evidence="12">
    <location>
        <begin position="168"/>
        <end position="190"/>
    </location>
</feature>
<dbReference type="InterPro" id="IPR023395">
    <property type="entry name" value="MCP_dom_sf"/>
</dbReference>
<evidence type="ECO:0000256" key="1">
    <source>
        <dbReference type="ARBA" id="ARBA00004448"/>
    </source>
</evidence>
<dbReference type="Pfam" id="PF00153">
    <property type="entry name" value="Mito_carr"/>
    <property type="match status" value="1"/>
</dbReference>
<evidence type="ECO:0000256" key="6">
    <source>
        <dbReference type="ARBA" id="ARBA00022792"/>
    </source>
</evidence>
<evidence type="ECO:0000256" key="7">
    <source>
        <dbReference type="ARBA" id="ARBA00022989"/>
    </source>
</evidence>
<keyword evidence="5" id="KW-0677">Repeat</keyword>
<keyword evidence="3 11" id="KW-0813">Transport</keyword>
<protein>
    <submittedName>
        <fullName evidence="13">Solute carrier family 25 member 36a</fullName>
    </submittedName>
</protein>
<dbReference type="AlphaFoldDB" id="A0A8C5A2F7"/>
<keyword evidence="7" id="KW-1133">Transmembrane helix</keyword>
<evidence type="ECO:0000256" key="10">
    <source>
        <dbReference type="PROSITE-ProRule" id="PRU00282"/>
    </source>
</evidence>
<dbReference type="PROSITE" id="PS50920">
    <property type="entry name" value="SOLCAR"/>
    <property type="match status" value="1"/>
</dbReference>
<dbReference type="Gene3D" id="1.50.40.10">
    <property type="entry name" value="Mitochondrial carrier domain"/>
    <property type="match status" value="1"/>
</dbReference>
<dbReference type="GO" id="GO:0005743">
    <property type="term" value="C:mitochondrial inner membrane"/>
    <property type="evidence" value="ECO:0007669"/>
    <property type="project" value="UniProtKB-SubCell"/>
</dbReference>
<evidence type="ECO:0000256" key="4">
    <source>
        <dbReference type="ARBA" id="ARBA00022692"/>
    </source>
</evidence>
<reference evidence="13" key="2">
    <citation type="submission" date="2025-09" db="UniProtKB">
        <authorList>
            <consortium name="Ensembl"/>
        </authorList>
    </citation>
    <scope>IDENTIFICATION</scope>
</reference>
<evidence type="ECO:0000256" key="8">
    <source>
        <dbReference type="ARBA" id="ARBA00023128"/>
    </source>
</evidence>
<evidence type="ECO:0000256" key="5">
    <source>
        <dbReference type="ARBA" id="ARBA00022737"/>
    </source>
</evidence>
<dbReference type="InterPro" id="IPR049562">
    <property type="entry name" value="SLC25A33/36-like"/>
</dbReference>
<reference evidence="13" key="1">
    <citation type="submission" date="2025-08" db="UniProtKB">
        <authorList>
            <consortium name="Ensembl"/>
        </authorList>
    </citation>
    <scope>IDENTIFICATION</scope>
</reference>
<keyword evidence="9 10" id="KW-0472">Membrane</keyword>